<evidence type="ECO:0000256" key="1">
    <source>
        <dbReference type="ARBA" id="ARBA00022857"/>
    </source>
</evidence>
<accession>A0A251RYT5</accession>
<dbReference type="EMBL" id="CM007905">
    <property type="protein sequence ID" value="OTF91635.1"/>
    <property type="molecule type" value="Genomic_DNA"/>
</dbReference>
<dbReference type="InterPro" id="IPR013154">
    <property type="entry name" value="ADH-like_N"/>
</dbReference>
<dbReference type="Proteomes" id="UP000215914">
    <property type="component" value="Chromosome 16"/>
</dbReference>
<dbReference type="Pfam" id="PF08240">
    <property type="entry name" value="ADH_N"/>
    <property type="match status" value="1"/>
</dbReference>
<evidence type="ECO:0000256" key="2">
    <source>
        <dbReference type="ARBA" id="ARBA00023002"/>
    </source>
</evidence>
<dbReference type="InParanoid" id="A0A251RYT5"/>
<dbReference type="AlphaFoldDB" id="A0A251RYT5"/>
<dbReference type="InterPro" id="IPR020843">
    <property type="entry name" value="ER"/>
</dbReference>
<dbReference type="Gramene" id="mRNA:HanXRQr2_Chr16g0749221">
    <property type="protein sequence ID" value="mRNA:HanXRQr2_Chr16g0749221"/>
    <property type="gene ID" value="HanXRQr2_Chr16g0749221"/>
</dbReference>
<dbReference type="CDD" id="cd05286">
    <property type="entry name" value="QOR2"/>
    <property type="match status" value="1"/>
</dbReference>
<name>A0A251RYT5_HELAN</name>
<dbReference type="GO" id="GO:0003960">
    <property type="term" value="F:quinone reductase (NADPH) activity"/>
    <property type="evidence" value="ECO:0000318"/>
    <property type="project" value="GO_Central"/>
</dbReference>
<dbReference type="SUPFAM" id="SSF50129">
    <property type="entry name" value="GroES-like"/>
    <property type="match status" value="1"/>
</dbReference>
<dbReference type="Gene3D" id="3.40.50.720">
    <property type="entry name" value="NAD(P)-binding Rossmann-like Domain"/>
    <property type="match status" value="1"/>
</dbReference>
<dbReference type="GO" id="GO:0070402">
    <property type="term" value="F:NADPH binding"/>
    <property type="evidence" value="ECO:0000318"/>
    <property type="project" value="GO_Central"/>
</dbReference>
<proteinExistence type="predicted"/>
<dbReference type="PANTHER" id="PTHR48106">
    <property type="entry name" value="QUINONE OXIDOREDUCTASE PIG3-RELATED"/>
    <property type="match status" value="1"/>
</dbReference>
<sequence length="329" mass="35542">MVKAIRVYEYGGVEVMKWEDVELGEPKSGQIRVKNKAIGVNYTDAYARKGLLESFNQPLPFTPGCEAVGVVIAVGPDVTNFKVGDMVAFAYRFQASTYAEEMVLSADRVVAVPPSIDPVVAAAVIFKGLSAQVLVRRCFKVGPGHTILFHAAAGGVGSLACQWANALGATVIGTVSTKEKAVLAKEDGCHHVIIHKEENFVDRVMEITSGKGVDVVYDSVGKDTFRGSLACLKVHGYVVAFGMASGEHEPLRFIQAAQKSIYYTAVSTYSYVAQRDELLAASQELFSNIENGVLRVRLYQTYPLSQVAQAHLDMESRKSTGSIVLVPDA</sequence>
<evidence type="ECO:0000313" key="6">
    <source>
        <dbReference type="EMBL" id="OTF91635.1"/>
    </source>
</evidence>
<reference evidence="5" key="3">
    <citation type="submission" date="2020-06" db="EMBL/GenBank/DDBJ databases">
        <title>Helianthus annuus Genome sequencing and assembly Release 2.</title>
        <authorList>
            <person name="Gouzy J."/>
            <person name="Langlade N."/>
            <person name="Munos S."/>
        </authorList>
    </citation>
    <scope>NUCLEOTIDE SEQUENCE</scope>
    <source>
        <tissue evidence="5">Leaves</tissue>
    </source>
</reference>
<dbReference type="InterPro" id="IPR011032">
    <property type="entry name" value="GroES-like_sf"/>
</dbReference>
<dbReference type="OrthoDB" id="3509362at2759"/>
<keyword evidence="7" id="KW-1185">Reference proteome</keyword>
<keyword evidence="2 5" id="KW-0560">Oxidoreductase</keyword>
<dbReference type="SUPFAM" id="SSF51735">
    <property type="entry name" value="NAD(P)-binding Rossmann-fold domains"/>
    <property type="match status" value="1"/>
</dbReference>
<evidence type="ECO:0000313" key="7">
    <source>
        <dbReference type="Proteomes" id="UP000215914"/>
    </source>
</evidence>
<evidence type="ECO:0000313" key="5">
    <source>
        <dbReference type="EMBL" id="KAF5760091.1"/>
    </source>
</evidence>
<dbReference type="GO" id="GO:0035925">
    <property type="term" value="F:mRNA 3'-UTR AU-rich region binding"/>
    <property type="evidence" value="ECO:0000318"/>
    <property type="project" value="GO_Central"/>
</dbReference>
<organism evidence="6 7">
    <name type="scientific">Helianthus annuus</name>
    <name type="common">Common sunflower</name>
    <dbReference type="NCBI Taxonomy" id="4232"/>
    <lineage>
        <taxon>Eukaryota</taxon>
        <taxon>Viridiplantae</taxon>
        <taxon>Streptophyta</taxon>
        <taxon>Embryophyta</taxon>
        <taxon>Tracheophyta</taxon>
        <taxon>Spermatophyta</taxon>
        <taxon>Magnoliopsida</taxon>
        <taxon>eudicotyledons</taxon>
        <taxon>Gunneridae</taxon>
        <taxon>Pentapetalae</taxon>
        <taxon>asterids</taxon>
        <taxon>campanulids</taxon>
        <taxon>Asterales</taxon>
        <taxon>Asteraceae</taxon>
        <taxon>Asteroideae</taxon>
        <taxon>Heliantheae alliance</taxon>
        <taxon>Heliantheae</taxon>
        <taxon>Helianthus</taxon>
    </lineage>
</organism>
<protein>
    <recommendedName>
        <fullName evidence="3">Probable quinone oxidoreductase</fullName>
    </recommendedName>
</protein>
<dbReference type="InterPro" id="IPR047618">
    <property type="entry name" value="QOR-like"/>
</dbReference>
<gene>
    <name evidence="6" type="ORF">HannXRQ_Chr16g0512951</name>
    <name evidence="5" type="ORF">HanXRQr2_Chr16g0749221</name>
</gene>
<dbReference type="Gene3D" id="3.90.180.10">
    <property type="entry name" value="Medium-chain alcohol dehydrogenases, catalytic domain"/>
    <property type="match status" value="1"/>
</dbReference>
<dbReference type="STRING" id="4232.A0A251RYT5"/>
<dbReference type="GO" id="GO:0005829">
    <property type="term" value="C:cytosol"/>
    <property type="evidence" value="ECO:0000318"/>
    <property type="project" value="GO_Central"/>
</dbReference>
<reference evidence="6" key="2">
    <citation type="submission" date="2017-02" db="EMBL/GenBank/DDBJ databases">
        <title>Sunflower complete genome.</title>
        <authorList>
            <person name="Langlade N."/>
            <person name="Munos S."/>
        </authorList>
    </citation>
    <scope>NUCLEOTIDE SEQUENCE [LARGE SCALE GENOMIC DNA]</scope>
    <source>
        <tissue evidence="6">Leaves</tissue>
    </source>
</reference>
<dbReference type="FunFam" id="3.40.50.720:FF:000053">
    <property type="entry name" value="Quinone oxidoreductase 1"/>
    <property type="match status" value="1"/>
</dbReference>
<dbReference type="Pfam" id="PF00107">
    <property type="entry name" value="ADH_zinc_N"/>
    <property type="match status" value="1"/>
</dbReference>
<feature type="domain" description="Enoyl reductase (ER)" evidence="4">
    <location>
        <begin position="11"/>
        <end position="325"/>
    </location>
</feature>
<keyword evidence="1" id="KW-0521">NADP</keyword>
<dbReference type="EMBL" id="MNCJ02000331">
    <property type="protein sequence ID" value="KAF5760091.1"/>
    <property type="molecule type" value="Genomic_DNA"/>
</dbReference>
<dbReference type="SMART" id="SM00829">
    <property type="entry name" value="PKS_ER"/>
    <property type="match status" value="1"/>
</dbReference>
<dbReference type="InterPro" id="IPR013149">
    <property type="entry name" value="ADH-like_C"/>
</dbReference>
<dbReference type="PANTHER" id="PTHR48106:SF20">
    <property type="entry name" value="2-HALOACRYLATE REDUCTASE"/>
    <property type="match status" value="1"/>
</dbReference>
<reference evidence="5 7" key="1">
    <citation type="journal article" date="2017" name="Nature">
        <title>The sunflower genome provides insights into oil metabolism, flowering and Asterid evolution.</title>
        <authorList>
            <person name="Badouin H."/>
            <person name="Gouzy J."/>
            <person name="Grassa C.J."/>
            <person name="Murat F."/>
            <person name="Staton S.E."/>
            <person name="Cottret L."/>
            <person name="Lelandais-Briere C."/>
            <person name="Owens G.L."/>
            <person name="Carrere S."/>
            <person name="Mayjonade B."/>
            <person name="Legrand L."/>
            <person name="Gill N."/>
            <person name="Kane N.C."/>
            <person name="Bowers J.E."/>
            <person name="Hubner S."/>
            <person name="Bellec A."/>
            <person name="Berard A."/>
            <person name="Berges H."/>
            <person name="Blanchet N."/>
            <person name="Boniface M.C."/>
            <person name="Brunel D."/>
            <person name="Catrice O."/>
            <person name="Chaidir N."/>
            <person name="Claudel C."/>
            <person name="Donnadieu C."/>
            <person name="Faraut T."/>
            <person name="Fievet G."/>
            <person name="Helmstetter N."/>
            <person name="King M."/>
            <person name="Knapp S.J."/>
            <person name="Lai Z."/>
            <person name="Le Paslier M.C."/>
            <person name="Lippi Y."/>
            <person name="Lorenzon L."/>
            <person name="Mandel J.R."/>
            <person name="Marage G."/>
            <person name="Marchand G."/>
            <person name="Marquand E."/>
            <person name="Bret-Mestries E."/>
            <person name="Morien E."/>
            <person name="Nambeesan S."/>
            <person name="Nguyen T."/>
            <person name="Pegot-Espagnet P."/>
            <person name="Pouilly N."/>
            <person name="Raftis F."/>
            <person name="Sallet E."/>
            <person name="Schiex T."/>
            <person name="Thomas J."/>
            <person name="Vandecasteele C."/>
            <person name="Vares D."/>
            <person name="Vear F."/>
            <person name="Vautrin S."/>
            <person name="Crespi M."/>
            <person name="Mangin B."/>
            <person name="Burke J.M."/>
            <person name="Salse J."/>
            <person name="Munos S."/>
            <person name="Vincourt P."/>
            <person name="Rieseberg L.H."/>
            <person name="Langlade N.B."/>
        </authorList>
    </citation>
    <scope>NUCLEOTIDE SEQUENCE [LARGE SCALE GENOMIC DNA]</scope>
    <source>
        <strain evidence="7">cv. SF193</strain>
        <tissue evidence="5">Leaves</tissue>
    </source>
</reference>
<dbReference type="InterPro" id="IPR036291">
    <property type="entry name" value="NAD(P)-bd_dom_sf"/>
</dbReference>
<evidence type="ECO:0000256" key="3">
    <source>
        <dbReference type="ARBA" id="ARBA00070796"/>
    </source>
</evidence>
<evidence type="ECO:0000259" key="4">
    <source>
        <dbReference type="SMART" id="SM00829"/>
    </source>
</evidence>